<dbReference type="CDD" id="cd17546">
    <property type="entry name" value="REC_hyHK_CKI1_RcsC-like"/>
    <property type="match status" value="1"/>
</dbReference>
<evidence type="ECO:0000256" key="1">
    <source>
        <dbReference type="ARBA" id="ARBA00022553"/>
    </source>
</evidence>
<dbReference type="KEGG" id="ptm:GSPATT00025897001"/>
<feature type="domain" description="Histidine kinase" evidence="4">
    <location>
        <begin position="402"/>
        <end position="624"/>
    </location>
</feature>
<dbReference type="Gene3D" id="3.30.565.10">
    <property type="entry name" value="Histidine kinase-like ATPase, C-terminal domain"/>
    <property type="match status" value="1"/>
</dbReference>
<evidence type="ECO:0000313" key="7">
    <source>
        <dbReference type="Proteomes" id="UP000000600"/>
    </source>
</evidence>
<dbReference type="OrthoDB" id="288899at2759"/>
<dbReference type="SMART" id="SM00388">
    <property type="entry name" value="HisKA"/>
    <property type="match status" value="1"/>
</dbReference>
<proteinExistence type="predicted"/>
<dbReference type="Proteomes" id="UP000000600">
    <property type="component" value="Unassembled WGS sequence"/>
</dbReference>
<feature type="transmembrane region" description="Helical" evidence="3">
    <location>
        <begin position="78"/>
        <end position="98"/>
    </location>
</feature>
<dbReference type="InterPro" id="IPR005467">
    <property type="entry name" value="His_kinase_dom"/>
</dbReference>
<dbReference type="AlphaFoldDB" id="A0EE36"/>
<feature type="transmembrane region" description="Helical" evidence="3">
    <location>
        <begin position="21"/>
        <end position="41"/>
    </location>
</feature>
<dbReference type="SUPFAM" id="SSF47384">
    <property type="entry name" value="Homodimeric domain of signal transducing histidine kinase"/>
    <property type="match status" value="1"/>
</dbReference>
<dbReference type="OMA" id="NCIQILA"/>
<dbReference type="PANTHER" id="PTHR43719">
    <property type="entry name" value="TWO-COMPONENT HISTIDINE KINASE"/>
    <property type="match status" value="1"/>
</dbReference>
<evidence type="ECO:0000259" key="4">
    <source>
        <dbReference type="PROSITE" id="PS50109"/>
    </source>
</evidence>
<evidence type="ECO:0000256" key="3">
    <source>
        <dbReference type="SAM" id="Phobius"/>
    </source>
</evidence>
<keyword evidence="3" id="KW-1133">Transmembrane helix</keyword>
<keyword evidence="3" id="KW-0812">Transmembrane</keyword>
<evidence type="ECO:0008006" key="8">
    <source>
        <dbReference type="Google" id="ProtNLM"/>
    </source>
</evidence>
<dbReference type="InterPro" id="IPR003661">
    <property type="entry name" value="HisK_dim/P_dom"/>
</dbReference>
<feature type="domain" description="Response regulatory" evidence="5">
    <location>
        <begin position="735"/>
        <end position="854"/>
    </location>
</feature>
<name>A0EE36_PARTE</name>
<reference evidence="6 7" key="1">
    <citation type="journal article" date="2006" name="Nature">
        <title>Global trends of whole-genome duplications revealed by the ciliate Paramecium tetraurelia.</title>
        <authorList>
            <consortium name="Genoscope"/>
            <person name="Aury J.-M."/>
            <person name="Jaillon O."/>
            <person name="Duret L."/>
            <person name="Noel B."/>
            <person name="Jubin C."/>
            <person name="Porcel B.M."/>
            <person name="Segurens B."/>
            <person name="Daubin V."/>
            <person name="Anthouard V."/>
            <person name="Aiach N."/>
            <person name="Arnaiz O."/>
            <person name="Billaut A."/>
            <person name="Beisson J."/>
            <person name="Blanc I."/>
            <person name="Bouhouche K."/>
            <person name="Camara F."/>
            <person name="Duharcourt S."/>
            <person name="Guigo R."/>
            <person name="Gogendeau D."/>
            <person name="Katinka M."/>
            <person name="Keller A.-M."/>
            <person name="Kissmehl R."/>
            <person name="Klotz C."/>
            <person name="Koll F."/>
            <person name="Le Moue A."/>
            <person name="Lepere C."/>
            <person name="Malinsky S."/>
            <person name="Nowacki M."/>
            <person name="Nowak J.K."/>
            <person name="Plattner H."/>
            <person name="Poulain J."/>
            <person name="Ruiz F."/>
            <person name="Serrano V."/>
            <person name="Zagulski M."/>
            <person name="Dessen P."/>
            <person name="Betermier M."/>
            <person name="Weissenbach J."/>
            <person name="Scarpelli C."/>
            <person name="Schachter V."/>
            <person name="Sperling L."/>
            <person name="Meyer E."/>
            <person name="Cohen J."/>
            <person name="Wincker P."/>
        </authorList>
    </citation>
    <scope>NUCLEOTIDE SEQUENCE [LARGE SCALE GENOMIC DNA]</scope>
    <source>
        <strain evidence="6 7">Stock d4-2</strain>
    </source>
</reference>
<dbReference type="Gene3D" id="1.10.287.130">
    <property type="match status" value="1"/>
</dbReference>
<protein>
    <recommendedName>
        <fullName evidence="8">Response regulatory domain-containing protein</fullName>
    </recommendedName>
</protein>
<feature type="modified residue" description="4-aspartylphosphate" evidence="2">
    <location>
        <position position="784"/>
    </location>
</feature>
<dbReference type="InterPro" id="IPR003594">
    <property type="entry name" value="HATPase_dom"/>
</dbReference>
<dbReference type="InterPro" id="IPR036097">
    <property type="entry name" value="HisK_dim/P_sf"/>
</dbReference>
<dbReference type="SUPFAM" id="SSF52172">
    <property type="entry name" value="CheY-like"/>
    <property type="match status" value="1"/>
</dbReference>
<dbReference type="SUPFAM" id="SSF55874">
    <property type="entry name" value="ATPase domain of HSP90 chaperone/DNA topoisomerase II/histidine kinase"/>
    <property type="match status" value="1"/>
</dbReference>
<gene>
    <name evidence="6" type="ORF">GSPATT00025897001</name>
</gene>
<dbReference type="HOGENOM" id="CLU_334487_0_0_1"/>
<organism evidence="6 7">
    <name type="scientific">Paramecium tetraurelia</name>
    <dbReference type="NCBI Taxonomy" id="5888"/>
    <lineage>
        <taxon>Eukaryota</taxon>
        <taxon>Sar</taxon>
        <taxon>Alveolata</taxon>
        <taxon>Ciliophora</taxon>
        <taxon>Intramacronucleata</taxon>
        <taxon>Oligohymenophorea</taxon>
        <taxon>Peniculida</taxon>
        <taxon>Parameciidae</taxon>
        <taxon>Paramecium</taxon>
    </lineage>
</organism>
<feature type="transmembrane region" description="Helical" evidence="3">
    <location>
        <begin position="47"/>
        <end position="66"/>
    </location>
</feature>
<keyword evidence="3" id="KW-0472">Membrane</keyword>
<dbReference type="InterPro" id="IPR050956">
    <property type="entry name" value="2C_system_His_kinase"/>
</dbReference>
<dbReference type="STRING" id="5888.A0EE36"/>
<dbReference type="InterPro" id="IPR001789">
    <property type="entry name" value="Sig_transdc_resp-reg_receiver"/>
</dbReference>
<dbReference type="eggNOG" id="KOG0519">
    <property type="taxonomic scope" value="Eukaryota"/>
</dbReference>
<dbReference type="GeneID" id="5046735"/>
<evidence type="ECO:0000313" key="6">
    <source>
        <dbReference type="EMBL" id="CAK93553.1"/>
    </source>
</evidence>
<dbReference type="Gene3D" id="3.40.50.2300">
    <property type="match status" value="1"/>
</dbReference>
<dbReference type="EMBL" id="CT868672">
    <property type="protein sequence ID" value="CAK93553.1"/>
    <property type="molecule type" value="Genomic_DNA"/>
</dbReference>
<dbReference type="InParanoid" id="A0EE36"/>
<dbReference type="SMART" id="SM00387">
    <property type="entry name" value="HATPase_c"/>
    <property type="match status" value="1"/>
</dbReference>
<dbReference type="GO" id="GO:0000155">
    <property type="term" value="F:phosphorelay sensor kinase activity"/>
    <property type="evidence" value="ECO:0007669"/>
    <property type="project" value="InterPro"/>
</dbReference>
<dbReference type="RefSeq" id="XP_001460950.1">
    <property type="nucleotide sequence ID" value="XM_001460913.1"/>
</dbReference>
<evidence type="ECO:0000256" key="2">
    <source>
        <dbReference type="PROSITE-ProRule" id="PRU00169"/>
    </source>
</evidence>
<dbReference type="SMART" id="SM00448">
    <property type="entry name" value="REC"/>
    <property type="match status" value="1"/>
</dbReference>
<dbReference type="PROSITE" id="PS50110">
    <property type="entry name" value="RESPONSE_REGULATORY"/>
    <property type="match status" value="1"/>
</dbReference>
<evidence type="ECO:0000259" key="5">
    <source>
        <dbReference type="PROSITE" id="PS50110"/>
    </source>
</evidence>
<dbReference type="PROSITE" id="PS50109">
    <property type="entry name" value="HIS_KIN"/>
    <property type="match status" value="1"/>
</dbReference>
<sequence length="854" mass="99677">MYIYIHVYYSINIYKTMKKPLYLSDLIYFILSIGNIIQLLLLQNSSLLTIILMTITLGMLILNLFIKIYYYSTDDSSIILLMLNTTTIVIRIIAIANVQQTFYQTDMYCISSYQFFLIASHLYHITLKSQIQVHISHNLHNIVSIFGFKFLQNHFVINHFFSNDIKQVNNNLISRTIINKNPETPRKILKQSHTWHNNQNYIDNQLKTDLNFKNISSQPNMHFQFDYLIKEDTIDNLKRVQELFHLPFIITDKDAKPILYNSYFIDAFEKIDQKNIQYGIKNIKIYRLDKNSQKVVKKIYLEKQMNNNIFIRSSSQPNTFPLLSISSQPIKLLLNHILQIMSAQYCQCSVIDFQSEYLKRDYQIDIKFIQGYFLFIFTHTQERDDYKNKINTKLLMNQLFRSLSHEFSTSLNCIQILAENALEELQEKTVTKYIQPLLNSCYILNSIVQDVKDFSLILSKNFTLTIKNTNICKLIHEVTTLFQSQIQMKGLKINIITNNILIHTDAQRVKQSLINLLSNAQKFTFQGSITINASEEIINNTRFVRISVEDTGPGMDNDTQLKLSQFLTSSQKSRYKDPNQSFGMGLLITQKIVKGLTLNHEGGIQFESNVQQGSKFWFLIQDLNQEELPIQNSKQTIRYNKINSSYSNSKFDLSQPVSPSIKELKRQFSPLLSHRYIKDGQNLLLNQSSSISQSENISFQEEKFDCIINPYIMKQGCQKPLIQMDIHDRSSISTKILIVDDEYVNIYALKIMLNRLNYLCDVANNGYEALDKFMQHQYQLIFMDIEMPNMNGVTATKQILQFCEQNDLQKPIIIAQTAYTDSLTKAVCYESGMNYFLQKPIHTKDIMQILEEKL</sequence>
<dbReference type="InterPro" id="IPR036890">
    <property type="entry name" value="HATPase_C_sf"/>
</dbReference>
<keyword evidence="7" id="KW-1185">Reference proteome</keyword>
<dbReference type="PANTHER" id="PTHR43719:SF28">
    <property type="entry name" value="PEROXIDE STRESS-ACTIVATED HISTIDINE KINASE MAK1-RELATED"/>
    <property type="match status" value="1"/>
</dbReference>
<keyword evidence="1 2" id="KW-0597">Phosphoprotein</keyword>
<dbReference type="InterPro" id="IPR011006">
    <property type="entry name" value="CheY-like_superfamily"/>
</dbReference>
<dbReference type="Pfam" id="PF00072">
    <property type="entry name" value="Response_reg"/>
    <property type="match status" value="1"/>
</dbReference>
<accession>A0EE36</accession>
<dbReference type="Pfam" id="PF02518">
    <property type="entry name" value="HATPase_c"/>
    <property type="match status" value="1"/>
</dbReference>